<gene>
    <name evidence="1" type="ORF">GHT06_022251</name>
</gene>
<sequence>MFIIQVVGVVLVETTEVCIPRITTDGTESHLACSGLVESKETFRTCDAFTSWLDEPAIREEIDMTDWNR</sequence>
<accession>A0AAD5KGZ8</accession>
<evidence type="ECO:0000313" key="1">
    <source>
        <dbReference type="EMBL" id="KAI9551914.1"/>
    </source>
</evidence>
<comment type="caution">
    <text evidence="1">The sequence shown here is derived from an EMBL/GenBank/DDBJ whole genome shotgun (WGS) entry which is preliminary data.</text>
</comment>
<protein>
    <submittedName>
        <fullName evidence="1">Uncharacterized protein</fullName>
    </submittedName>
</protein>
<name>A0AAD5KGZ8_9CRUS</name>
<reference evidence="1 2" key="1">
    <citation type="submission" date="2022-05" db="EMBL/GenBank/DDBJ databases">
        <title>A multi-omics perspective on studying reproductive biology in Daphnia sinensis.</title>
        <authorList>
            <person name="Jia J."/>
        </authorList>
    </citation>
    <scope>NUCLEOTIDE SEQUENCE [LARGE SCALE GENOMIC DNA]</scope>
    <source>
        <strain evidence="1 2">WSL</strain>
    </source>
</reference>
<dbReference type="AlphaFoldDB" id="A0AAD5KGZ8"/>
<proteinExistence type="predicted"/>
<evidence type="ECO:0000313" key="2">
    <source>
        <dbReference type="Proteomes" id="UP000820818"/>
    </source>
</evidence>
<organism evidence="1 2">
    <name type="scientific">Daphnia sinensis</name>
    <dbReference type="NCBI Taxonomy" id="1820382"/>
    <lineage>
        <taxon>Eukaryota</taxon>
        <taxon>Metazoa</taxon>
        <taxon>Ecdysozoa</taxon>
        <taxon>Arthropoda</taxon>
        <taxon>Crustacea</taxon>
        <taxon>Branchiopoda</taxon>
        <taxon>Diplostraca</taxon>
        <taxon>Cladocera</taxon>
        <taxon>Anomopoda</taxon>
        <taxon>Daphniidae</taxon>
        <taxon>Daphnia</taxon>
        <taxon>Daphnia similis group</taxon>
    </lineage>
</organism>
<dbReference type="Proteomes" id="UP000820818">
    <property type="component" value="Linkage Group LG10"/>
</dbReference>
<dbReference type="EMBL" id="WJBH02000010">
    <property type="protein sequence ID" value="KAI9551914.1"/>
    <property type="molecule type" value="Genomic_DNA"/>
</dbReference>
<keyword evidence="2" id="KW-1185">Reference proteome</keyword>